<feature type="signal peptide" evidence="6">
    <location>
        <begin position="1"/>
        <end position="26"/>
    </location>
</feature>
<dbReference type="InterPro" id="IPR019734">
    <property type="entry name" value="TPR_rpt"/>
</dbReference>
<dbReference type="Proteomes" id="UP001055125">
    <property type="component" value="Unassembled WGS sequence"/>
</dbReference>
<dbReference type="NCBIfam" id="TIGR04390">
    <property type="entry name" value="OMP_YaiO_dom"/>
    <property type="match status" value="1"/>
</dbReference>
<feature type="chain" id="PRO_5045515121" evidence="6">
    <location>
        <begin position="27"/>
        <end position="757"/>
    </location>
</feature>
<dbReference type="InterPro" id="IPR030887">
    <property type="entry name" value="Beta-barrel_YaiO"/>
</dbReference>
<protein>
    <submittedName>
        <fullName evidence="7">Beta-barrel assembly-enhancing protease</fullName>
    </submittedName>
</protein>
<reference evidence="7" key="2">
    <citation type="submission" date="2021-08" db="EMBL/GenBank/DDBJ databases">
        <authorList>
            <person name="Tani A."/>
            <person name="Ola A."/>
            <person name="Ogura Y."/>
            <person name="Katsura K."/>
            <person name="Hayashi T."/>
        </authorList>
    </citation>
    <scope>NUCLEOTIDE SEQUENCE</scope>
    <source>
        <strain evidence="7">DSM 19015</strain>
    </source>
</reference>
<dbReference type="Gene3D" id="1.25.40.10">
    <property type="entry name" value="Tetratricopeptide repeat domain"/>
    <property type="match status" value="4"/>
</dbReference>
<feature type="repeat" description="TPR" evidence="3">
    <location>
        <begin position="32"/>
        <end position="65"/>
    </location>
</feature>
<feature type="region of interest" description="Disordered" evidence="5">
    <location>
        <begin position="144"/>
        <end position="178"/>
    </location>
</feature>
<keyword evidence="8" id="KW-1185">Reference proteome</keyword>
<evidence type="ECO:0000256" key="5">
    <source>
        <dbReference type="SAM" id="MobiDB-lite"/>
    </source>
</evidence>
<evidence type="ECO:0000313" key="7">
    <source>
        <dbReference type="EMBL" id="GJD93997.1"/>
    </source>
</evidence>
<reference evidence="7" key="1">
    <citation type="journal article" date="2021" name="Front. Microbiol.">
        <title>Comprehensive Comparative Genomics and Phenotyping of Methylobacterium Species.</title>
        <authorList>
            <person name="Alessa O."/>
            <person name="Ogura Y."/>
            <person name="Fujitani Y."/>
            <person name="Takami H."/>
            <person name="Hayashi T."/>
            <person name="Sahin N."/>
            <person name="Tani A."/>
        </authorList>
    </citation>
    <scope>NUCLEOTIDE SEQUENCE</scope>
    <source>
        <strain evidence="7">DSM 19015</strain>
    </source>
</reference>
<keyword evidence="7" id="KW-0645">Protease</keyword>
<dbReference type="InterPro" id="IPR052346">
    <property type="entry name" value="O-mannosyl-transferase_TMTC"/>
</dbReference>
<dbReference type="SUPFAM" id="SSF48452">
    <property type="entry name" value="TPR-like"/>
    <property type="match status" value="2"/>
</dbReference>
<feature type="repeat" description="TPR" evidence="3">
    <location>
        <begin position="66"/>
        <end position="99"/>
    </location>
</feature>
<keyword evidence="7" id="KW-0378">Hydrolase</keyword>
<dbReference type="Pfam" id="PF13181">
    <property type="entry name" value="TPR_8"/>
    <property type="match status" value="1"/>
</dbReference>
<name>A0ABQ4RUW8_9HYPH</name>
<keyword evidence="6" id="KW-0732">Signal</keyword>
<keyword evidence="2 3" id="KW-0802">TPR repeat</keyword>
<evidence type="ECO:0000256" key="6">
    <source>
        <dbReference type="SAM" id="SignalP"/>
    </source>
</evidence>
<gene>
    <name evidence="7" type="primary">bepA_2</name>
    <name evidence="7" type="ORF">OCOJLMKI_1195</name>
</gene>
<dbReference type="InterPro" id="IPR011990">
    <property type="entry name" value="TPR-like_helical_dom_sf"/>
</dbReference>
<keyword evidence="1" id="KW-0677">Repeat</keyword>
<evidence type="ECO:0000256" key="4">
    <source>
        <dbReference type="SAM" id="Coils"/>
    </source>
</evidence>
<evidence type="ECO:0000256" key="1">
    <source>
        <dbReference type="ARBA" id="ARBA00022737"/>
    </source>
</evidence>
<dbReference type="Pfam" id="PF14559">
    <property type="entry name" value="TPR_19"/>
    <property type="match status" value="3"/>
</dbReference>
<feature type="repeat" description="TPR" evidence="3">
    <location>
        <begin position="215"/>
        <end position="248"/>
    </location>
</feature>
<proteinExistence type="predicted"/>
<dbReference type="RefSeq" id="WP_238243187.1">
    <property type="nucleotide sequence ID" value="NZ_BPQP01000017.1"/>
</dbReference>
<dbReference type="SMART" id="SM00028">
    <property type="entry name" value="TPR"/>
    <property type="match status" value="6"/>
</dbReference>
<accession>A0ABQ4RUW8</accession>
<evidence type="ECO:0000313" key="8">
    <source>
        <dbReference type="Proteomes" id="UP001055125"/>
    </source>
</evidence>
<dbReference type="EMBL" id="BPQP01000017">
    <property type="protein sequence ID" value="GJD93997.1"/>
    <property type="molecule type" value="Genomic_DNA"/>
</dbReference>
<dbReference type="GO" id="GO:0008233">
    <property type="term" value="F:peptidase activity"/>
    <property type="evidence" value="ECO:0007669"/>
    <property type="project" value="UniProtKB-KW"/>
</dbReference>
<dbReference type="PANTHER" id="PTHR44227">
    <property type="match status" value="1"/>
</dbReference>
<evidence type="ECO:0000256" key="2">
    <source>
        <dbReference type="ARBA" id="ARBA00022803"/>
    </source>
</evidence>
<comment type="caution">
    <text evidence="7">The sequence shown here is derived from an EMBL/GenBank/DDBJ whole genome shotgun (WGS) entry which is preliminary data.</text>
</comment>
<feature type="repeat" description="TPR" evidence="3">
    <location>
        <begin position="181"/>
        <end position="214"/>
    </location>
</feature>
<organism evidence="7 8">
    <name type="scientific">Methylobacterium iners</name>
    <dbReference type="NCBI Taxonomy" id="418707"/>
    <lineage>
        <taxon>Bacteria</taxon>
        <taxon>Pseudomonadati</taxon>
        <taxon>Pseudomonadota</taxon>
        <taxon>Alphaproteobacteria</taxon>
        <taxon>Hyphomicrobiales</taxon>
        <taxon>Methylobacteriaceae</taxon>
        <taxon>Methylobacterium</taxon>
    </lineage>
</organism>
<dbReference type="PROSITE" id="PS50005">
    <property type="entry name" value="TPR"/>
    <property type="match status" value="4"/>
</dbReference>
<feature type="coiled-coil region" evidence="4">
    <location>
        <begin position="289"/>
        <end position="323"/>
    </location>
</feature>
<dbReference type="GO" id="GO:0006508">
    <property type="term" value="P:proteolysis"/>
    <property type="evidence" value="ECO:0007669"/>
    <property type="project" value="UniProtKB-KW"/>
</dbReference>
<evidence type="ECO:0000256" key="3">
    <source>
        <dbReference type="PROSITE-ProRule" id="PRU00339"/>
    </source>
</evidence>
<dbReference type="PANTHER" id="PTHR44227:SF3">
    <property type="entry name" value="PROTEIN O-MANNOSYL-TRANSFERASE TMTC4"/>
    <property type="match status" value="1"/>
</dbReference>
<feature type="coiled-coil region" evidence="4">
    <location>
        <begin position="109"/>
        <end position="136"/>
    </location>
</feature>
<sequence length="757" mass="81674">MMRALTILALALAADLTPLGAGRALAQDGAVAERLYREGTEARQSGRVDQAIESLTRAAGLAPDDADTQLQLGLALFAKQRFAEARTAFGRALAIAPTYDEARFGLVRVALATRDLDEAERELKVLRQGGAEASELKVLQGQLDAARAPPPAQGTLAQEGPALRGTEGGPSRSEAPARTETQRLFLEGQAARRAGRFDLAVERFSQAAALAPEDSDAQVELGQALIAPRRFREAGVAFRRALELAPAYGDARLGLARLAFYEKRPAEAERELKLLLAREPKNREALALRAQIAKAASALEVEAQQAEARREAARIEAARVRAQAVVKAKLDAASALRKAGKFWEAEGIYRGLLATRPKDSDLLIAAGSVTAFQGKTRFTDARRDFEAALAVAPTADDATIGLARVDLYENRLDDAGPRLDRVLAKQPDNTEAQALAARVTLARGEPAEAEVAFRSLSLRLPKDTDILLGLGDSLRGTLRDAEARGIYVQAAAADPASAEIQARIAQKIRPRWRLDIDGSYSTLTKGNSDWREGRINLGYRLNERTTLAGGVEVTERFGRVNTLIDARVDHRWSDAWTSYLRLGGAPDADYRPDVFVETGGTIRVSQGFGTFGATLLTLDAGYAKYATAEVVSASPGITQYMLGGRLWLSAKAIGTLADVQVTQRGIDGTSFVRGRIDKFGGYLVKADIQARDDLTFFIGWADAPDASDGRVFPARALFGGAVYDIDETFSIKVSAAHEDRVKSYDRNSVNVGLTTRF</sequence>
<keyword evidence="4" id="KW-0175">Coiled coil</keyword>